<reference evidence="2 4" key="1">
    <citation type="submission" date="2017-12" db="EMBL/GenBank/DDBJ databases">
        <title>Genome Sequence of a Multidrug-Resistant Candida haemulonii Isolate from a Patient with Chronic Leg Ulcers in Israel.</title>
        <authorList>
            <person name="Chow N.A."/>
            <person name="Gade L."/>
            <person name="Batra D."/>
            <person name="Rowe L.A."/>
            <person name="Ben-Ami R."/>
            <person name="Loparev V.N."/>
            <person name="Litvintseva A.P."/>
        </authorList>
    </citation>
    <scope>NUCLEOTIDE SEQUENCE [LARGE SCALE GENOMIC DNA]</scope>
    <source>
        <strain evidence="2 4">B11899</strain>
    </source>
</reference>
<proteinExistence type="predicted"/>
<dbReference type="RefSeq" id="XP_025341974.1">
    <property type="nucleotide sequence ID" value="XM_025488166.1"/>
</dbReference>
<dbReference type="EMBL" id="PKFO01000004">
    <property type="protein sequence ID" value="PVH21034.1"/>
    <property type="molecule type" value="Genomic_DNA"/>
</dbReference>
<dbReference type="GeneID" id="37009882"/>
<protein>
    <submittedName>
        <fullName evidence="2">Uncharacterized protein</fullName>
    </submittedName>
</protein>
<gene>
    <name evidence="2" type="ORF">CXQ85_004552</name>
    <name evidence="3" type="ORF">CXQ85_004925</name>
</gene>
<name>A0A2V1ATF1_9ASCO</name>
<evidence type="ECO:0000313" key="3">
    <source>
        <dbReference type="EMBL" id="PVH22357.1"/>
    </source>
</evidence>
<feature type="signal peptide" evidence="1">
    <location>
        <begin position="1"/>
        <end position="16"/>
    </location>
</feature>
<feature type="chain" id="PRO_5036324207" evidence="1">
    <location>
        <begin position="17"/>
        <end position="122"/>
    </location>
</feature>
<comment type="caution">
    <text evidence="2">The sequence shown here is derived from an EMBL/GenBank/DDBJ whole genome shotgun (WGS) entry which is preliminary data.</text>
</comment>
<keyword evidence="1" id="KW-0732">Signal</keyword>
<evidence type="ECO:0000313" key="2">
    <source>
        <dbReference type="EMBL" id="PVH21034.1"/>
    </source>
</evidence>
<keyword evidence="4" id="KW-1185">Reference proteome</keyword>
<sequence length="122" mass="12945">MINVLPLVSLIVGATAQQPEPINVDGNIGQHLGLGNIEAADVSSLWSGLDDEARKALEAVDIYPGKSPNELVEDVLLLAYGGNHHDIDFADKSSTIAEIFSALGGIYAEFASDILELNETLK</sequence>
<dbReference type="AlphaFoldDB" id="A0A2V1ATF1"/>
<dbReference type="Proteomes" id="UP000244309">
    <property type="component" value="Unassembled WGS sequence"/>
</dbReference>
<accession>A0A2V1ATF1</accession>
<evidence type="ECO:0000256" key="1">
    <source>
        <dbReference type="SAM" id="SignalP"/>
    </source>
</evidence>
<dbReference type="EMBL" id="PKFO01000008">
    <property type="protein sequence ID" value="PVH22357.1"/>
    <property type="molecule type" value="Genomic_DNA"/>
</dbReference>
<evidence type="ECO:0000313" key="4">
    <source>
        <dbReference type="Proteomes" id="UP000244309"/>
    </source>
</evidence>
<dbReference type="VEuPathDB" id="FungiDB:CXQ85_004552"/>
<dbReference type="VEuPathDB" id="FungiDB:CXQ85_004925"/>
<organism evidence="2 4">
    <name type="scientific">Candidozyma haemuli</name>
    <dbReference type="NCBI Taxonomy" id="45357"/>
    <lineage>
        <taxon>Eukaryota</taxon>
        <taxon>Fungi</taxon>
        <taxon>Dikarya</taxon>
        <taxon>Ascomycota</taxon>
        <taxon>Saccharomycotina</taxon>
        <taxon>Pichiomycetes</taxon>
        <taxon>Metschnikowiaceae</taxon>
        <taxon>Candidozyma</taxon>
    </lineage>
</organism>